<proteinExistence type="predicted"/>
<dbReference type="Proteomes" id="UP001165063">
    <property type="component" value="Unassembled WGS sequence"/>
</dbReference>
<evidence type="ECO:0000313" key="2">
    <source>
        <dbReference type="Proteomes" id="UP001165063"/>
    </source>
</evidence>
<name>A0A9W6WM62_AMBMO</name>
<dbReference type="AlphaFoldDB" id="A0A9W6WM62"/>
<gene>
    <name evidence="1" type="ORF">Amon01_000995400</name>
</gene>
<evidence type="ECO:0000313" key="1">
    <source>
        <dbReference type="EMBL" id="GME81109.1"/>
    </source>
</evidence>
<reference evidence="1" key="1">
    <citation type="submission" date="2023-04" db="EMBL/GenBank/DDBJ databases">
        <title>Ambrosiozyma monospora NBRC 1965.</title>
        <authorList>
            <person name="Ichikawa N."/>
            <person name="Sato H."/>
            <person name="Tonouchi N."/>
        </authorList>
    </citation>
    <scope>NUCLEOTIDE SEQUENCE</scope>
    <source>
        <strain evidence="1">NBRC 1965</strain>
    </source>
</reference>
<organism evidence="1 2">
    <name type="scientific">Ambrosiozyma monospora</name>
    <name type="common">Yeast</name>
    <name type="synonym">Endomycopsis monosporus</name>
    <dbReference type="NCBI Taxonomy" id="43982"/>
    <lineage>
        <taxon>Eukaryota</taxon>
        <taxon>Fungi</taxon>
        <taxon>Dikarya</taxon>
        <taxon>Ascomycota</taxon>
        <taxon>Saccharomycotina</taxon>
        <taxon>Pichiomycetes</taxon>
        <taxon>Pichiales</taxon>
        <taxon>Pichiaceae</taxon>
        <taxon>Ambrosiozyma</taxon>
    </lineage>
</organism>
<comment type="caution">
    <text evidence="1">The sequence shown here is derived from an EMBL/GenBank/DDBJ whole genome shotgun (WGS) entry which is preliminary data.</text>
</comment>
<sequence>MTQLKFDRVNSFTLSTVQPMCVSILLNDVPSRLTSFKLVAHSMNNNGNRNGFLSSNSGITDETITGLTRRGGQSFNHANVTVDQYNTSRYRSQLHPNTLSTPMYHDQRQRQYLYQDDNNSIHSILRYKQISPYSSFPSSPSSCPGSLPTPFESYRIYVPKMTENLKNSGVLNCGFDVYVDGFDGPYRLS</sequence>
<accession>A0A9W6WM62</accession>
<protein>
    <submittedName>
        <fullName evidence="1">Unnamed protein product</fullName>
    </submittedName>
</protein>
<dbReference type="EMBL" id="BSXU01014587">
    <property type="protein sequence ID" value="GME81109.1"/>
    <property type="molecule type" value="Genomic_DNA"/>
</dbReference>
<keyword evidence="2" id="KW-1185">Reference proteome</keyword>